<evidence type="ECO:0000313" key="2">
    <source>
        <dbReference type="Proteomes" id="UP000037035"/>
    </source>
</evidence>
<accession>A0A0L6UD21</accession>
<evidence type="ECO:0000313" key="1">
    <source>
        <dbReference type="EMBL" id="KNZ46433.1"/>
    </source>
</evidence>
<dbReference type="Proteomes" id="UP000037035">
    <property type="component" value="Unassembled WGS sequence"/>
</dbReference>
<organism evidence="1 2">
    <name type="scientific">Puccinia sorghi</name>
    <dbReference type="NCBI Taxonomy" id="27349"/>
    <lineage>
        <taxon>Eukaryota</taxon>
        <taxon>Fungi</taxon>
        <taxon>Dikarya</taxon>
        <taxon>Basidiomycota</taxon>
        <taxon>Pucciniomycotina</taxon>
        <taxon>Pucciniomycetes</taxon>
        <taxon>Pucciniales</taxon>
        <taxon>Pucciniaceae</taxon>
        <taxon>Puccinia</taxon>
    </lineage>
</organism>
<dbReference type="VEuPathDB" id="FungiDB:VP01_7268g1"/>
<keyword evidence="2" id="KW-1185">Reference proteome</keyword>
<protein>
    <submittedName>
        <fullName evidence="1">Uncharacterized protein</fullName>
    </submittedName>
</protein>
<comment type="caution">
    <text evidence="1">The sequence shown here is derived from an EMBL/GenBank/DDBJ whole genome shotgun (WGS) entry which is preliminary data.</text>
</comment>
<gene>
    <name evidence="1" type="ORF">VP01_7268g1</name>
</gene>
<dbReference type="OrthoDB" id="10580199at2759"/>
<dbReference type="EMBL" id="LAVV01012681">
    <property type="protein sequence ID" value="KNZ46433.1"/>
    <property type="molecule type" value="Genomic_DNA"/>
</dbReference>
<reference evidence="1 2" key="1">
    <citation type="submission" date="2015-08" db="EMBL/GenBank/DDBJ databases">
        <title>Next Generation Sequencing and Analysis of the Genome of Puccinia sorghi L Schw, the Causal Agent of Maize Common Rust.</title>
        <authorList>
            <person name="Rochi L."/>
            <person name="Burguener G."/>
            <person name="Darino M."/>
            <person name="Turjanski A."/>
            <person name="Kreff E."/>
            <person name="Dieguez M.J."/>
            <person name="Sacco F."/>
        </authorList>
    </citation>
    <scope>NUCLEOTIDE SEQUENCE [LARGE SCALE GENOMIC DNA]</scope>
    <source>
        <strain evidence="1 2">RO10H11247</strain>
    </source>
</reference>
<dbReference type="AlphaFoldDB" id="A0A0L6UD21"/>
<proteinExistence type="predicted"/>
<name>A0A0L6UD21_9BASI</name>
<sequence>MLWPKVLPHQEEDSSLGPRRYRQWKYQHGDCDQMMNDNGITHPASNNLTTQRVIESVTLVLGFLTATRLMGSKQWMIKFISYVDIGICLIPLRDQGLWPNPSSRAKNKRPSSTGTEFYMQSVITKRQAEMMKARATSTKAKVIYMRELREMGLEYDDMKKLVDKDFVGILTVCSSPLTFWGLGTRPP</sequence>